<protein>
    <submittedName>
        <fullName evidence="1">Uncharacterized protein</fullName>
    </submittedName>
</protein>
<name>A0ACB8DU79_DERSI</name>
<comment type="caution">
    <text evidence="1">The sequence shown here is derived from an EMBL/GenBank/DDBJ whole genome shotgun (WGS) entry which is preliminary data.</text>
</comment>
<evidence type="ECO:0000313" key="1">
    <source>
        <dbReference type="EMBL" id="KAH7977870.1"/>
    </source>
</evidence>
<evidence type="ECO:0000313" key="2">
    <source>
        <dbReference type="Proteomes" id="UP000821865"/>
    </source>
</evidence>
<reference evidence="1" key="1">
    <citation type="submission" date="2020-05" db="EMBL/GenBank/DDBJ databases">
        <title>Large-scale comparative analyses of tick genomes elucidate their genetic diversity and vector capacities.</title>
        <authorList>
            <person name="Jia N."/>
            <person name="Wang J."/>
            <person name="Shi W."/>
            <person name="Du L."/>
            <person name="Sun Y."/>
            <person name="Zhan W."/>
            <person name="Jiang J."/>
            <person name="Wang Q."/>
            <person name="Zhang B."/>
            <person name="Ji P."/>
            <person name="Sakyi L.B."/>
            <person name="Cui X."/>
            <person name="Yuan T."/>
            <person name="Jiang B."/>
            <person name="Yang W."/>
            <person name="Lam T.T.-Y."/>
            <person name="Chang Q."/>
            <person name="Ding S."/>
            <person name="Wang X."/>
            <person name="Zhu J."/>
            <person name="Ruan X."/>
            <person name="Zhao L."/>
            <person name="Wei J."/>
            <person name="Que T."/>
            <person name="Du C."/>
            <person name="Cheng J."/>
            <person name="Dai P."/>
            <person name="Han X."/>
            <person name="Huang E."/>
            <person name="Gao Y."/>
            <person name="Liu J."/>
            <person name="Shao H."/>
            <person name="Ye R."/>
            <person name="Li L."/>
            <person name="Wei W."/>
            <person name="Wang X."/>
            <person name="Wang C."/>
            <person name="Yang T."/>
            <person name="Huo Q."/>
            <person name="Li W."/>
            <person name="Guo W."/>
            <person name="Chen H."/>
            <person name="Zhou L."/>
            <person name="Ni X."/>
            <person name="Tian J."/>
            <person name="Zhou Y."/>
            <person name="Sheng Y."/>
            <person name="Liu T."/>
            <person name="Pan Y."/>
            <person name="Xia L."/>
            <person name="Li J."/>
            <person name="Zhao F."/>
            <person name="Cao W."/>
        </authorList>
    </citation>
    <scope>NUCLEOTIDE SEQUENCE</scope>
    <source>
        <strain evidence="1">Dsil-2018</strain>
    </source>
</reference>
<organism evidence="1 2">
    <name type="scientific">Dermacentor silvarum</name>
    <name type="common">Tick</name>
    <dbReference type="NCBI Taxonomy" id="543639"/>
    <lineage>
        <taxon>Eukaryota</taxon>
        <taxon>Metazoa</taxon>
        <taxon>Ecdysozoa</taxon>
        <taxon>Arthropoda</taxon>
        <taxon>Chelicerata</taxon>
        <taxon>Arachnida</taxon>
        <taxon>Acari</taxon>
        <taxon>Parasitiformes</taxon>
        <taxon>Ixodida</taxon>
        <taxon>Ixodoidea</taxon>
        <taxon>Ixodidae</taxon>
        <taxon>Rhipicephalinae</taxon>
        <taxon>Dermacentor</taxon>
    </lineage>
</organism>
<keyword evidence="2" id="KW-1185">Reference proteome</keyword>
<sequence>MPRQRREKTGDQIAAEKRRRADARRLKRAQETSEQRAERLAQDRESRRTRRQQDTDQVRDAQIVSDREAKRAYRAAEETPEARAERVIKGRQAQRKRRETETPEDGTQRRGKDREAKRARRETKETPEAHAARTTKDREAKQAYRASTLAKEAHGTDTAPSQAVVSSDYSRSTLQRLLLSCHPDARVARRSPPTRLPDRGLTRRERSLLLRLRIGCCWTAARSFRLGRADSPACSMCGADETLEHLLCSCPALDQHRNTMVAQLRRMGLPSGTSTDLLHPARNPSQVFKVVLGYLADTMLADRL</sequence>
<gene>
    <name evidence="1" type="ORF">HPB49_003822</name>
</gene>
<dbReference type="Proteomes" id="UP000821865">
    <property type="component" value="Chromosome 1"/>
</dbReference>
<proteinExistence type="predicted"/>
<dbReference type="EMBL" id="CM023470">
    <property type="protein sequence ID" value="KAH7977870.1"/>
    <property type="molecule type" value="Genomic_DNA"/>
</dbReference>
<accession>A0ACB8DU79</accession>